<reference evidence="3 4" key="1">
    <citation type="submission" date="2020-02" db="EMBL/GenBank/DDBJ databases">
        <authorList>
            <person name="Ferguson B K."/>
        </authorList>
    </citation>
    <scope>NUCLEOTIDE SEQUENCE [LARGE SCALE GENOMIC DNA]</scope>
</reference>
<evidence type="ECO:0000313" key="4">
    <source>
        <dbReference type="Proteomes" id="UP000479190"/>
    </source>
</evidence>
<feature type="signal peptide" evidence="2">
    <location>
        <begin position="1"/>
        <end position="22"/>
    </location>
</feature>
<evidence type="ECO:0000256" key="2">
    <source>
        <dbReference type="SAM" id="SignalP"/>
    </source>
</evidence>
<sequence length="210" mass="24687">MPYKSLLCSCIIITMHGPLMIAARNSDTRACARGSFFSSSSSSSSHFQSLFYPARRVVRCTRWIRSELLARLSLNLKTSYLRELVTRARRRKKCQFGKRPANTVTRPWPRRCRPRHRLQWTFSFIAAALPEESAIMVRCTRELYIHVKERKRRDIISTRIYSSAAMRIEKNNMHIHLRLARAISLERKTDGAARRDWKKKKENHAPIDRE</sequence>
<dbReference type="AlphaFoldDB" id="A0A6H5IRV0"/>
<protein>
    <recommendedName>
        <fullName evidence="5">Secreted protein</fullName>
    </recommendedName>
</protein>
<organism evidence="3 4">
    <name type="scientific">Trichogramma brassicae</name>
    <dbReference type="NCBI Taxonomy" id="86971"/>
    <lineage>
        <taxon>Eukaryota</taxon>
        <taxon>Metazoa</taxon>
        <taxon>Ecdysozoa</taxon>
        <taxon>Arthropoda</taxon>
        <taxon>Hexapoda</taxon>
        <taxon>Insecta</taxon>
        <taxon>Pterygota</taxon>
        <taxon>Neoptera</taxon>
        <taxon>Endopterygota</taxon>
        <taxon>Hymenoptera</taxon>
        <taxon>Apocrita</taxon>
        <taxon>Proctotrupomorpha</taxon>
        <taxon>Chalcidoidea</taxon>
        <taxon>Trichogrammatidae</taxon>
        <taxon>Trichogramma</taxon>
    </lineage>
</organism>
<dbReference type="EMBL" id="CADCXV010000970">
    <property type="protein sequence ID" value="CAB0039571.1"/>
    <property type="molecule type" value="Genomic_DNA"/>
</dbReference>
<evidence type="ECO:0008006" key="5">
    <source>
        <dbReference type="Google" id="ProtNLM"/>
    </source>
</evidence>
<feature type="region of interest" description="Disordered" evidence="1">
    <location>
        <begin position="190"/>
        <end position="210"/>
    </location>
</feature>
<evidence type="ECO:0000256" key="1">
    <source>
        <dbReference type="SAM" id="MobiDB-lite"/>
    </source>
</evidence>
<accession>A0A6H5IRV0</accession>
<keyword evidence="2" id="KW-0732">Signal</keyword>
<gene>
    <name evidence="3" type="ORF">TBRA_LOCUS11310</name>
</gene>
<evidence type="ECO:0000313" key="3">
    <source>
        <dbReference type="EMBL" id="CAB0039571.1"/>
    </source>
</evidence>
<feature type="chain" id="PRO_5026024055" description="Secreted protein" evidence="2">
    <location>
        <begin position="23"/>
        <end position="210"/>
    </location>
</feature>
<name>A0A6H5IRV0_9HYME</name>
<dbReference type="Proteomes" id="UP000479190">
    <property type="component" value="Unassembled WGS sequence"/>
</dbReference>
<keyword evidence="4" id="KW-1185">Reference proteome</keyword>
<proteinExistence type="predicted"/>